<reference evidence="1 2" key="1">
    <citation type="submission" date="2013-11" db="EMBL/GenBank/DDBJ databases">
        <title>Opisthorchis viverrini - life in the bile duct.</title>
        <authorList>
            <person name="Young N.D."/>
            <person name="Nagarajan N."/>
            <person name="Lin S.J."/>
            <person name="Korhonen P.K."/>
            <person name="Jex A.R."/>
            <person name="Hall R.S."/>
            <person name="Safavi-Hemami H."/>
            <person name="Kaewkong W."/>
            <person name="Bertrand D."/>
            <person name="Gao S."/>
            <person name="Seet Q."/>
            <person name="Wongkham S."/>
            <person name="Teh B.T."/>
            <person name="Wongkham C."/>
            <person name="Intapan P.M."/>
            <person name="Maleewong W."/>
            <person name="Yang X."/>
            <person name="Hu M."/>
            <person name="Wang Z."/>
            <person name="Hofmann A."/>
            <person name="Sternberg P.W."/>
            <person name="Tan P."/>
            <person name="Wang J."/>
            <person name="Gasser R.B."/>
        </authorList>
    </citation>
    <scope>NUCLEOTIDE SEQUENCE [LARGE SCALE GENOMIC DNA]</scope>
</reference>
<dbReference type="Proteomes" id="UP000054324">
    <property type="component" value="Unassembled WGS sequence"/>
</dbReference>
<organism evidence="1 2">
    <name type="scientific">Opisthorchis viverrini</name>
    <name type="common">Southeast Asian liver fluke</name>
    <dbReference type="NCBI Taxonomy" id="6198"/>
    <lineage>
        <taxon>Eukaryota</taxon>
        <taxon>Metazoa</taxon>
        <taxon>Spiralia</taxon>
        <taxon>Lophotrochozoa</taxon>
        <taxon>Platyhelminthes</taxon>
        <taxon>Trematoda</taxon>
        <taxon>Digenea</taxon>
        <taxon>Opisthorchiida</taxon>
        <taxon>Opisthorchiata</taxon>
        <taxon>Opisthorchiidae</taxon>
        <taxon>Opisthorchis</taxon>
    </lineage>
</organism>
<keyword evidence="2" id="KW-1185">Reference proteome</keyword>
<gene>
    <name evidence="1" type="ORF">T265_07105</name>
</gene>
<dbReference type="AlphaFoldDB" id="A0A074ZE25"/>
<dbReference type="RefSeq" id="XP_009170812.1">
    <property type="nucleotide sequence ID" value="XM_009172548.1"/>
</dbReference>
<proteinExistence type="predicted"/>
<dbReference type="GeneID" id="20321284"/>
<name>A0A074ZE25_OPIVI</name>
<protein>
    <submittedName>
        <fullName evidence="1">Uncharacterized protein</fullName>
    </submittedName>
</protein>
<dbReference type="CTD" id="20321284"/>
<accession>A0A074ZE25</accession>
<sequence length="127" mass="13858">MLPDWKCVLLSLFRLYGKNHSAAMPPEGSTRAGILPGCPSLDRGSREAEVGVRTMNLPCVLLSLFRLYGKNHSAAMPPEGSTRAGILPGCPSIDRRSREAEVGFEPRTFWSVNSRSDHLSHLAPSIV</sequence>
<dbReference type="EMBL" id="KL596777">
    <property type="protein sequence ID" value="KER25423.1"/>
    <property type="molecule type" value="Genomic_DNA"/>
</dbReference>
<dbReference type="OrthoDB" id="16290at2759"/>
<evidence type="ECO:0000313" key="2">
    <source>
        <dbReference type="Proteomes" id="UP000054324"/>
    </source>
</evidence>
<dbReference type="KEGG" id="ovi:T265_07105"/>
<evidence type="ECO:0000313" key="1">
    <source>
        <dbReference type="EMBL" id="KER25423.1"/>
    </source>
</evidence>